<dbReference type="EMBL" id="CP001700">
    <property type="protein sequence ID" value="ACU74947.1"/>
    <property type="molecule type" value="Genomic_DNA"/>
</dbReference>
<proteinExistence type="predicted"/>
<protein>
    <submittedName>
        <fullName evidence="3">Beta-lactamase</fullName>
    </submittedName>
</protein>
<dbReference type="InterPro" id="IPR050789">
    <property type="entry name" value="Diverse_Enzym_Activities"/>
</dbReference>
<keyword evidence="4" id="KW-1185">Reference proteome</keyword>
<dbReference type="InterPro" id="IPR012338">
    <property type="entry name" value="Beta-lactam/transpept-like"/>
</dbReference>
<gene>
    <name evidence="3" type="ordered locus">Caci_6092</name>
</gene>
<sequence length="419" mass="44060" precursor="true">MTRHDSLKPAAHRSLGRRSLLGLLGATPVAIGGAWALSGSAEAIGATGTTGAKPSPPGPGSSSVPVDLRPGGTFDQFLAQLAAADKFSGTMLVVHGGRTVLTRSFGMANKAKSIPNTIDTVYCLASVTKLFTAVAIAQLVQQGKLEYEGTLGTYVDGFPSAAADHVTIHQLLTHTAGMGDYHALDGYMTAAADWNSAQQVLSGTMDFIRKAPLDFTPGTGHQYSNSAYTVLGAIVQQVSGQSYYDYIPQHVFVPAGMTASAFHTRPQWQSDRRIAHPYADQSPGQPSGPRTDVVDQELFIGLPDGNAFATAPDMVRFARALLNGTLLDPAYIDLVVGAKVPAATLPAKPGLPAKAIYEAYGPGATLRNGKWAVGHNGGNAGIATLVEWYPSDWIAVKLTNYDPPETMAVDDKIQGILTQ</sequence>
<dbReference type="STRING" id="479433.Caci_6092"/>
<dbReference type="InParanoid" id="C7QGR7"/>
<feature type="domain" description="Beta-lactamase-related" evidence="2">
    <location>
        <begin position="74"/>
        <end position="412"/>
    </location>
</feature>
<dbReference type="Gene3D" id="3.40.710.10">
    <property type="entry name" value="DD-peptidase/beta-lactamase superfamily"/>
    <property type="match status" value="1"/>
</dbReference>
<organism evidence="3 4">
    <name type="scientific">Catenulispora acidiphila (strain DSM 44928 / JCM 14897 / NBRC 102108 / NRRL B-24433 / ID139908)</name>
    <dbReference type="NCBI Taxonomy" id="479433"/>
    <lineage>
        <taxon>Bacteria</taxon>
        <taxon>Bacillati</taxon>
        <taxon>Actinomycetota</taxon>
        <taxon>Actinomycetes</taxon>
        <taxon>Catenulisporales</taxon>
        <taxon>Catenulisporaceae</taxon>
        <taxon>Catenulispora</taxon>
    </lineage>
</organism>
<evidence type="ECO:0000259" key="2">
    <source>
        <dbReference type="Pfam" id="PF00144"/>
    </source>
</evidence>
<reference evidence="3 4" key="1">
    <citation type="journal article" date="2009" name="Stand. Genomic Sci.">
        <title>Complete genome sequence of Catenulispora acidiphila type strain (ID 139908).</title>
        <authorList>
            <person name="Copeland A."/>
            <person name="Lapidus A."/>
            <person name="Glavina Del Rio T."/>
            <person name="Nolan M."/>
            <person name="Lucas S."/>
            <person name="Chen F."/>
            <person name="Tice H."/>
            <person name="Cheng J.F."/>
            <person name="Bruce D."/>
            <person name="Goodwin L."/>
            <person name="Pitluck S."/>
            <person name="Mikhailova N."/>
            <person name="Pati A."/>
            <person name="Ivanova N."/>
            <person name="Mavromatis K."/>
            <person name="Chen A."/>
            <person name="Palaniappan K."/>
            <person name="Chain P."/>
            <person name="Land M."/>
            <person name="Hauser L."/>
            <person name="Chang Y.J."/>
            <person name="Jeffries C.D."/>
            <person name="Chertkov O."/>
            <person name="Brettin T."/>
            <person name="Detter J.C."/>
            <person name="Han C."/>
            <person name="Ali Z."/>
            <person name="Tindall B.J."/>
            <person name="Goker M."/>
            <person name="Bristow J."/>
            <person name="Eisen J.A."/>
            <person name="Markowitz V."/>
            <person name="Hugenholtz P."/>
            <person name="Kyrpides N.C."/>
            <person name="Klenk H.P."/>
        </authorList>
    </citation>
    <scope>NUCLEOTIDE SEQUENCE [LARGE SCALE GENOMIC DNA]</scope>
    <source>
        <strain evidence="4">DSM 44928 / JCM 14897 / NBRC 102108 / NRRL B-24433 / ID139908</strain>
    </source>
</reference>
<dbReference type="RefSeq" id="WP_015794676.1">
    <property type="nucleotide sequence ID" value="NC_013131.1"/>
</dbReference>
<name>C7QGR7_CATAD</name>
<dbReference type="eggNOG" id="COG1680">
    <property type="taxonomic scope" value="Bacteria"/>
</dbReference>
<dbReference type="InterPro" id="IPR006311">
    <property type="entry name" value="TAT_signal"/>
</dbReference>
<feature type="region of interest" description="Disordered" evidence="1">
    <location>
        <begin position="47"/>
        <end position="66"/>
    </location>
</feature>
<dbReference type="Proteomes" id="UP000000851">
    <property type="component" value="Chromosome"/>
</dbReference>
<evidence type="ECO:0000313" key="4">
    <source>
        <dbReference type="Proteomes" id="UP000000851"/>
    </source>
</evidence>
<dbReference type="PANTHER" id="PTHR43283">
    <property type="entry name" value="BETA-LACTAMASE-RELATED"/>
    <property type="match status" value="1"/>
</dbReference>
<dbReference type="HOGENOM" id="CLU_020027_0_3_11"/>
<evidence type="ECO:0000256" key="1">
    <source>
        <dbReference type="SAM" id="MobiDB-lite"/>
    </source>
</evidence>
<dbReference type="AlphaFoldDB" id="C7QGR7"/>
<dbReference type="Pfam" id="PF00144">
    <property type="entry name" value="Beta-lactamase"/>
    <property type="match status" value="1"/>
</dbReference>
<dbReference type="SUPFAM" id="SSF56601">
    <property type="entry name" value="beta-lactamase/transpeptidase-like"/>
    <property type="match status" value="1"/>
</dbReference>
<dbReference type="InterPro" id="IPR001466">
    <property type="entry name" value="Beta-lactam-related"/>
</dbReference>
<evidence type="ECO:0000313" key="3">
    <source>
        <dbReference type="EMBL" id="ACU74947.1"/>
    </source>
</evidence>
<dbReference type="PROSITE" id="PS51318">
    <property type="entry name" value="TAT"/>
    <property type="match status" value="1"/>
</dbReference>
<accession>C7QGR7</accession>
<dbReference type="KEGG" id="cai:Caci_6092"/>